<keyword evidence="6" id="KW-0007">Acetylation</keyword>
<dbReference type="Ensembl" id="ENSGEVT00005022964.1">
    <property type="protein sequence ID" value="ENSGEVP00005021856.1"/>
    <property type="gene ID" value="ENSGEVG00005015529.1"/>
</dbReference>
<dbReference type="Proteomes" id="UP000694390">
    <property type="component" value="Chromosome 22"/>
</dbReference>
<proteinExistence type="predicted"/>
<dbReference type="SMART" id="SM00228">
    <property type="entry name" value="PDZ"/>
    <property type="match status" value="2"/>
</dbReference>
<dbReference type="GeneID" id="115638611"/>
<reference evidence="15" key="2">
    <citation type="submission" date="2025-08" db="UniProtKB">
        <authorList>
            <consortium name="Ensembl"/>
        </authorList>
    </citation>
    <scope>IDENTIFICATION</scope>
</reference>
<dbReference type="Pfam" id="PF00595">
    <property type="entry name" value="PDZ"/>
    <property type="match status" value="2"/>
</dbReference>
<evidence type="ECO:0000259" key="14">
    <source>
        <dbReference type="PROSITE" id="PS50106"/>
    </source>
</evidence>
<reference evidence="15" key="3">
    <citation type="submission" date="2025-09" db="UniProtKB">
        <authorList>
            <consortium name="Ensembl"/>
        </authorList>
    </citation>
    <scope>IDENTIFICATION</scope>
</reference>
<dbReference type="PANTHER" id="PTHR12345">
    <property type="entry name" value="SYNTENIN RELATED"/>
    <property type="match status" value="1"/>
</dbReference>
<sequence length="832" mass="88591">MYTGEHRTRTPCLHVGMLTCNCRGSFFFPTWAEATVMDNGMDFQTEARLEPGFGSHSLPEELLEPPAMDLEERASPRLAMPTACEQSLHGLQQPGSPFSALRSGLNPSAAEAELSLNAAIAEPTVPKSTLGGLQTPSSPVALDLALQAAREACDEACRALGVGMEGCEDAAVPGSDADWKGNPEGAHRGVGCPRVPASTEQSDLVCMDLDEEPEAHLRGEEWAESLEEDDQSEIQGLLTQLQTLSPSFHDDSPGSEDDPLLASDCGAGPFGGDVALPHKGAFGCCRGLPGECPPCLLHVAMGRGLAMPSCHAQPSACSQRSRESHGLLFAEADREDLLSLLHHEGGLPVEASEETPLARSDVLAGSDGEVLQSQESLAAQQAEEAASQPGTSQAEGSGRWYRRGGAHEGDSACVSPGSQDSSPEPVWVAMSPPPSQGLEQPTPRSTAVKESRAAYPAFKEVAGPCEPEDLLDGVIFGAKYLGSTQLVSERNPPTSVRMAQAQEAVDRIKAPDGESQPMTEVDLFVSTQRIKVLTADSQEAMMDHPLQTISYIADIGSIIVLMARRKLPRRADASGEKRLYKMICHVFHSADAQLIAQAIGQAFSVAYQQLLQASGIDPSQLSPSQDSHALESQELHNGDLAHFSKQENCKEVCIHKQKGEILGVAVVESGWGSILPTVVVANLMHGGPAEKCGELSIGDRLMSVNGTSLVGLPLSTCQSIIRDLKSQSEVTLSIVHCPPVTTAIVRRPDSKYPLGFCVEDGIICSLMRGGIAERGGIRVGHRIIEINGQSVVATPHEKIIQILTQAVSEVHIKTMPASTYRLLTGQEQPIFL</sequence>
<name>A0A8C4Y8V2_9SAUR</name>
<feature type="compositionally biased region" description="Low complexity" evidence="12">
    <location>
        <begin position="373"/>
        <end position="388"/>
    </location>
</feature>
<gene>
    <name evidence="15" type="primary">APBA3</name>
</gene>
<dbReference type="InterPro" id="IPR011993">
    <property type="entry name" value="PH-like_dom_sf"/>
</dbReference>
<accession>A0A8C4Y8V2</accession>
<evidence type="ECO:0000256" key="6">
    <source>
        <dbReference type="ARBA" id="ARBA00022990"/>
    </source>
</evidence>
<reference evidence="15" key="1">
    <citation type="submission" date="2019-06" db="EMBL/GenBank/DDBJ databases">
        <title>G10K-VGP Goodes thornscrub tortoise genome, primary haplotype.</title>
        <authorList>
            <person name="Murphy B."/>
            <person name="Edwards T."/>
            <person name="Rhie A."/>
            <person name="Koren S."/>
            <person name="Phillippy A."/>
            <person name="Fedrigo O."/>
            <person name="Haase B."/>
            <person name="Mountcastle J."/>
            <person name="Lewin H."/>
            <person name="Damas J."/>
            <person name="Howe K."/>
            <person name="Formenti G."/>
            <person name="Myers G."/>
            <person name="Durbin R."/>
            <person name="Jarvis E.D."/>
        </authorList>
    </citation>
    <scope>NUCLEOTIDE SEQUENCE [LARGE SCALE GENOMIC DNA]</scope>
</reference>
<dbReference type="FunFam" id="2.30.29.30:FF:000222">
    <property type="entry name" value="amyloid beta A4 precursor protein-binding family A member 3"/>
    <property type="match status" value="1"/>
</dbReference>
<feature type="region of interest" description="Disordered" evidence="12">
    <location>
        <begin position="373"/>
        <end position="448"/>
    </location>
</feature>
<dbReference type="CDD" id="cd06793">
    <property type="entry name" value="PDZ2_APBA1_3-like"/>
    <property type="match status" value="1"/>
</dbReference>
<dbReference type="PROSITE" id="PS50106">
    <property type="entry name" value="PDZ"/>
    <property type="match status" value="2"/>
</dbReference>
<dbReference type="InterPro" id="IPR001478">
    <property type="entry name" value="PDZ"/>
</dbReference>
<evidence type="ECO:0000256" key="1">
    <source>
        <dbReference type="ARBA" id="ARBA00004556"/>
    </source>
</evidence>
<dbReference type="InterPro" id="IPR006020">
    <property type="entry name" value="PTB/PI_dom"/>
</dbReference>
<keyword evidence="2" id="KW-0813">Transport</keyword>
<dbReference type="GO" id="GO:0043197">
    <property type="term" value="C:dendritic spine"/>
    <property type="evidence" value="ECO:0007669"/>
    <property type="project" value="TreeGrafter"/>
</dbReference>
<protein>
    <recommendedName>
        <fullName evidence="8">Amyloid-beta A4 precursor protein-binding family A member 3</fullName>
    </recommendedName>
    <alternativeName>
        <fullName evidence="10">Adapter protein X11gamma</fullName>
    </alternativeName>
    <alternativeName>
        <fullName evidence="9">Neuron-specific X11L2 protein</fullName>
    </alternativeName>
    <alternativeName>
        <fullName evidence="11">Neuronal Munc18-1-interacting protein 3</fullName>
    </alternativeName>
</protein>
<keyword evidence="3" id="KW-0963">Cytoplasm</keyword>
<dbReference type="SUPFAM" id="SSF50156">
    <property type="entry name" value="PDZ domain-like"/>
    <property type="match status" value="2"/>
</dbReference>
<evidence type="ECO:0000256" key="9">
    <source>
        <dbReference type="ARBA" id="ARBA00077607"/>
    </source>
</evidence>
<comment type="subcellular location">
    <subcellularLocation>
        <location evidence="1">Cytoplasm</location>
        <location evidence="1">Perinuclear region</location>
    </subcellularLocation>
</comment>
<evidence type="ECO:0000256" key="5">
    <source>
        <dbReference type="ARBA" id="ARBA00022737"/>
    </source>
</evidence>
<keyword evidence="5" id="KW-0677">Repeat</keyword>
<keyword evidence="16" id="KW-1185">Reference proteome</keyword>
<dbReference type="OrthoDB" id="5987010at2759"/>
<evidence type="ECO:0000256" key="7">
    <source>
        <dbReference type="ARBA" id="ARBA00058713"/>
    </source>
</evidence>
<evidence type="ECO:0000256" key="3">
    <source>
        <dbReference type="ARBA" id="ARBA00022490"/>
    </source>
</evidence>
<dbReference type="InterPro" id="IPR036034">
    <property type="entry name" value="PDZ_sf"/>
</dbReference>
<dbReference type="FunFam" id="2.30.42.10:FF:000017">
    <property type="entry name" value="Amyloid beta A4 protein-binding family A member 1"/>
    <property type="match status" value="1"/>
</dbReference>
<dbReference type="GO" id="GO:0001540">
    <property type="term" value="F:amyloid-beta binding"/>
    <property type="evidence" value="ECO:0007669"/>
    <property type="project" value="TreeGrafter"/>
</dbReference>
<dbReference type="Pfam" id="PF00640">
    <property type="entry name" value="PID"/>
    <property type="match status" value="1"/>
</dbReference>
<evidence type="ECO:0000256" key="8">
    <source>
        <dbReference type="ARBA" id="ARBA00067675"/>
    </source>
</evidence>
<feature type="domain" description="PID" evidence="13">
    <location>
        <begin position="472"/>
        <end position="618"/>
    </location>
</feature>
<organism evidence="15 16">
    <name type="scientific">Gopherus evgoodei</name>
    <name type="common">Goodes thornscrub tortoise</name>
    <dbReference type="NCBI Taxonomy" id="1825980"/>
    <lineage>
        <taxon>Eukaryota</taxon>
        <taxon>Metazoa</taxon>
        <taxon>Chordata</taxon>
        <taxon>Craniata</taxon>
        <taxon>Vertebrata</taxon>
        <taxon>Euteleostomi</taxon>
        <taxon>Archelosauria</taxon>
        <taxon>Testudinata</taxon>
        <taxon>Testudines</taxon>
        <taxon>Cryptodira</taxon>
        <taxon>Durocryptodira</taxon>
        <taxon>Testudinoidea</taxon>
        <taxon>Testudinidae</taxon>
        <taxon>Gopherus</taxon>
    </lineage>
</organism>
<dbReference type="CTD" id="9546"/>
<evidence type="ECO:0000256" key="2">
    <source>
        <dbReference type="ARBA" id="ARBA00022448"/>
    </source>
</evidence>
<dbReference type="GO" id="GO:0004857">
    <property type="term" value="F:enzyme inhibitor activity"/>
    <property type="evidence" value="ECO:0007669"/>
    <property type="project" value="Ensembl"/>
</dbReference>
<dbReference type="SMART" id="SM00462">
    <property type="entry name" value="PTB"/>
    <property type="match status" value="1"/>
</dbReference>
<keyword evidence="4" id="KW-0597">Phosphoprotein</keyword>
<dbReference type="RefSeq" id="XP_030396285.1">
    <property type="nucleotide sequence ID" value="XM_030540425.1"/>
</dbReference>
<evidence type="ECO:0000259" key="13">
    <source>
        <dbReference type="PROSITE" id="PS01179"/>
    </source>
</evidence>
<feature type="domain" description="PDZ" evidence="14">
    <location>
        <begin position="651"/>
        <end position="736"/>
    </location>
</feature>
<evidence type="ECO:0000256" key="10">
    <source>
        <dbReference type="ARBA" id="ARBA00078850"/>
    </source>
</evidence>
<comment type="function">
    <text evidence="7">May modulate processing of the amyloid-beta precursor protein (APP) and hence formation of APP-beta. May enhance the activity of HIF1A in macrophages by inhibiting the activity of HIF1AN.</text>
</comment>
<dbReference type="FunFam" id="2.30.42.10:FF:000007">
    <property type="entry name" value="Amyloid beta A4 protein-binding family A member"/>
    <property type="match status" value="1"/>
</dbReference>
<dbReference type="PANTHER" id="PTHR12345:SF9">
    <property type="entry name" value="AMYLOID-BETA A4 PRECURSOR PROTEIN-BINDING FAMILY A MEMBER 3"/>
    <property type="match status" value="1"/>
</dbReference>
<dbReference type="GO" id="GO:0007268">
    <property type="term" value="P:chemical synaptic transmission"/>
    <property type="evidence" value="ECO:0007669"/>
    <property type="project" value="Ensembl"/>
</dbReference>
<evidence type="ECO:0000256" key="12">
    <source>
        <dbReference type="SAM" id="MobiDB-lite"/>
    </source>
</evidence>
<dbReference type="GO" id="GO:0010468">
    <property type="term" value="P:regulation of gene expression"/>
    <property type="evidence" value="ECO:0007669"/>
    <property type="project" value="Ensembl"/>
</dbReference>
<dbReference type="PROSITE" id="PS01179">
    <property type="entry name" value="PID"/>
    <property type="match status" value="1"/>
</dbReference>
<feature type="domain" description="PDZ" evidence="14">
    <location>
        <begin position="741"/>
        <end position="818"/>
    </location>
</feature>
<dbReference type="Gene3D" id="2.30.29.30">
    <property type="entry name" value="Pleckstrin-homology domain (PH domain)/Phosphotyrosine-binding domain (PTB)"/>
    <property type="match status" value="1"/>
</dbReference>
<evidence type="ECO:0000313" key="16">
    <source>
        <dbReference type="Proteomes" id="UP000694390"/>
    </source>
</evidence>
<dbReference type="GO" id="GO:0005886">
    <property type="term" value="C:plasma membrane"/>
    <property type="evidence" value="ECO:0007669"/>
    <property type="project" value="TreeGrafter"/>
</dbReference>
<dbReference type="GO" id="GO:0048471">
    <property type="term" value="C:perinuclear region of cytoplasm"/>
    <property type="evidence" value="ECO:0007669"/>
    <property type="project" value="UniProtKB-SubCell"/>
</dbReference>
<dbReference type="InterPro" id="IPR051230">
    <property type="entry name" value="APP-Binding"/>
</dbReference>
<dbReference type="Gene3D" id="2.30.42.10">
    <property type="match status" value="2"/>
</dbReference>
<evidence type="ECO:0000256" key="4">
    <source>
        <dbReference type="ARBA" id="ARBA00022553"/>
    </source>
</evidence>
<dbReference type="AlphaFoldDB" id="A0A8C4Y8V2"/>
<evidence type="ECO:0000313" key="15">
    <source>
        <dbReference type="Ensembl" id="ENSGEVP00005021856.1"/>
    </source>
</evidence>
<dbReference type="CDD" id="cd06720">
    <property type="entry name" value="PDZ1_APBA1_3-like"/>
    <property type="match status" value="1"/>
</dbReference>
<dbReference type="CDD" id="cd01208">
    <property type="entry name" value="PTB_X11"/>
    <property type="match status" value="1"/>
</dbReference>
<dbReference type="GO" id="GO:0019899">
    <property type="term" value="F:enzyme binding"/>
    <property type="evidence" value="ECO:0007669"/>
    <property type="project" value="Ensembl"/>
</dbReference>
<dbReference type="GeneTree" id="ENSGT00940000160384"/>
<evidence type="ECO:0000256" key="11">
    <source>
        <dbReference type="ARBA" id="ARBA00083043"/>
    </source>
</evidence>
<dbReference type="SUPFAM" id="SSF50729">
    <property type="entry name" value="PH domain-like"/>
    <property type="match status" value="1"/>
</dbReference>